<keyword evidence="6" id="KW-1185">Reference proteome</keyword>
<keyword evidence="3" id="KW-0574">Periplasm</keyword>
<dbReference type="GO" id="GO:0042597">
    <property type="term" value="C:periplasmic space"/>
    <property type="evidence" value="ECO:0007669"/>
    <property type="project" value="UniProtKB-SubCell"/>
</dbReference>
<evidence type="ECO:0000256" key="1">
    <source>
        <dbReference type="ARBA" id="ARBA00004418"/>
    </source>
</evidence>
<feature type="signal peptide" evidence="4">
    <location>
        <begin position="1"/>
        <end position="20"/>
    </location>
</feature>
<feature type="chain" id="PRO_5011569373" evidence="4">
    <location>
        <begin position="21"/>
        <end position="323"/>
    </location>
</feature>
<dbReference type="STRING" id="525640.SAMN04487971_11238"/>
<dbReference type="GO" id="GO:0030246">
    <property type="term" value="F:carbohydrate binding"/>
    <property type="evidence" value="ECO:0007669"/>
    <property type="project" value="TreeGrafter"/>
</dbReference>
<keyword evidence="2 4" id="KW-0732">Signal</keyword>
<dbReference type="InterPro" id="IPR018389">
    <property type="entry name" value="DctP_fam"/>
</dbReference>
<dbReference type="RefSeq" id="WP_090756681.1">
    <property type="nucleotide sequence ID" value="NZ_FNGE01000012.1"/>
</dbReference>
<dbReference type="InterPro" id="IPR038404">
    <property type="entry name" value="TRAP_DctP_sf"/>
</dbReference>
<evidence type="ECO:0000256" key="2">
    <source>
        <dbReference type="ARBA" id="ARBA00022729"/>
    </source>
</evidence>
<dbReference type="PANTHER" id="PTHR33376">
    <property type="match status" value="1"/>
</dbReference>
<accession>A0A1G9KRM1</accession>
<dbReference type="Gene3D" id="3.40.190.170">
    <property type="entry name" value="Bacterial extracellular solute-binding protein, family 7"/>
    <property type="match status" value="1"/>
</dbReference>
<dbReference type="EMBL" id="FNGE01000012">
    <property type="protein sequence ID" value="SDL51945.1"/>
    <property type="molecule type" value="Genomic_DNA"/>
</dbReference>
<gene>
    <name evidence="5" type="ORF">SAMN04487971_11238</name>
</gene>
<sequence>MKISVLFGAALALLTGAAQAADYRMSMIVPPSHQWAKSATEMAGRIKDRTEGRVNILLFPSGQLGPEAQILQQMQTGALDFAFLTMGELANRDNDFGILAAPYLVPDIPTAGRLLEGQTTAALDEKLPAFGLKGLGWALSGMRQVVLRDKVGTAAELSGKKIRTLPYAPELALWTGLKAVPTPMPLPAVYDAFATGQIDGMQIDLEGTWNSNYYANAGMILNSDHGMFPMLAAASGRKWAQIAPGDQAIIAEEFAAETAHIVEAYAGLEQEFLAHLQGTGVPVVKVNRAWFGPAIEAYHDQWKAKSPLFEGLLQEAASLTPQD</sequence>
<dbReference type="Proteomes" id="UP000199555">
    <property type="component" value="Unassembled WGS sequence"/>
</dbReference>
<dbReference type="PANTHER" id="PTHR33376:SF2">
    <property type="entry name" value="DICARBOXYLATE-BINDING PERIPLASMIC PROTEIN"/>
    <property type="match status" value="1"/>
</dbReference>
<dbReference type="AlphaFoldDB" id="A0A1G9KRM1"/>
<name>A0A1G9KRM1_9RHOB</name>
<reference evidence="6" key="1">
    <citation type="submission" date="2016-10" db="EMBL/GenBank/DDBJ databases">
        <authorList>
            <person name="Varghese N."/>
            <person name="Submissions S."/>
        </authorList>
    </citation>
    <scope>NUCLEOTIDE SEQUENCE [LARGE SCALE GENOMIC DNA]</scope>
    <source>
        <strain evidence="6">CGMCC 1.7655</strain>
    </source>
</reference>
<proteinExistence type="predicted"/>
<dbReference type="CDD" id="cd13603">
    <property type="entry name" value="PBP2_TRAP_Siap_TeaA_like"/>
    <property type="match status" value="1"/>
</dbReference>
<evidence type="ECO:0000256" key="4">
    <source>
        <dbReference type="SAM" id="SignalP"/>
    </source>
</evidence>
<dbReference type="Pfam" id="PF03480">
    <property type="entry name" value="DctP"/>
    <property type="match status" value="1"/>
</dbReference>
<organism evidence="5 6">
    <name type="scientific">Paracoccus chinensis</name>
    <dbReference type="NCBI Taxonomy" id="525640"/>
    <lineage>
        <taxon>Bacteria</taxon>
        <taxon>Pseudomonadati</taxon>
        <taxon>Pseudomonadota</taxon>
        <taxon>Alphaproteobacteria</taxon>
        <taxon>Rhodobacterales</taxon>
        <taxon>Paracoccaceae</taxon>
        <taxon>Paracoccus</taxon>
    </lineage>
</organism>
<dbReference type="GO" id="GO:0055085">
    <property type="term" value="P:transmembrane transport"/>
    <property type="evidence" value="ECO:0007669"/>
    <property type="project" value="InterPro"/>
</dbReference>
<evidence type="ECO:0000313" key="6">
    <source>
        <dbReference type="Proteomes" id="UP000199555"/>
    </source>
</evidence>
<dbReference type="OrthoDB" id="9803763at2"/>
<dbReference type="NCBIfam" id="NF037995">
    <property type="entry name" value="TRAP_S1"/>
    <property type="match status" value="1"/>
</dbReference>
<protein>
    <submittedName>
        <fullName evidence="5">TRAP-type C4-dicarboxylate transport system, substrate-binding protein</fullName>
    </submittedName>
</protein>
<comment type="subcellular location">
    <subcellularLocation>
        <location evidence="1">Periplasm</location>
    </subcellularLocation>
</comment>
<evidence type="ECO:0000313" key="5">
    <source>
        <dbReference type="EMBL" id="SDL51945.1"/>
    </source>
</evidence>
<evidence type="ECO:0000256" key="3">
    <source>
        <dbReference type="ARBA" id="ARBA00022764"/>
    </source>
</evidence>